<organism evidence="2 3">
    <name type="scientific">Paxillus rubicundulus Ve08.2h10</name>
    <dbReference type="NCBI Taxonomy" id="930991"/>
    <lineage>
        <taxon>Eukaryota</taxon>
        <taxon>Fungi</taxon>
        <taxon>Dikarya</taxon>
        <taxon>Basidiomycota</taxon>
        <taxon>Agaricomycotina</taxon>
        <taxon>Agaricomycetes</taxon>
        <taxon>Agaricomycetidae</taxon>
        <taxon>Boletales</taxon>
        <taxon>Paxilineae</taxon>
        <taxon>Paxillaceae</taxon>
        <taxon>Paxillus</taxon>
    </lineage>
</organism>
<proteinExistence type="predicted"/>
<dbReference type="EMBL" id="KN824933">
    <property type="protein sequence ID" value="KIK97486.1"/>
    <property type="molecule type" value="Genomic_DNA"/>
</dbReference>
<sequence>MGKLSHLPRSCTIEKVQIRHHDNEDENTWEWSVRFVKRQRVRGILSAVTILQLFAVDPWMTVTKMGMSPKSRLR</sequence>
<dbReference type="HOGENOM" id="CLU_2688499_0_0_1"/>
<dbReference type="OrthoDB" id="10533672at2759"/>
<evidence type="ECO:0000313" key="2">
    <source>
        <dbReference type="EMBL" id="KIK97486.1"/>
    </source>
</evidence>
<keyword evidence="3" id="KW-1185">Reference proteome</keyword>
<dbReference type="AlphaFoldDB" id="A0A0D0E191"/>
<reference evidence="3" key="2">
    <citation type="submission" date="2015-01" db="EMBL/GenBank/DDBJ databases">
        <title>Evolutionary Origins and Diversification of the Mycorrhizal Mutualists.</title>
        <authorList>
            <consortium name="DOE Joint Genome Institute"/>
            <consortium name="Mycorrhizal Genomics Consortium"/>
            <person name="Kohler A."/>
            <person name="Kuo A."/>
            <person name="Nagy L.G."/>
            <person name="Floudas D."/>
            <person name="Copeland A."/>
            <person name="Barry K.W."/>
            <person name="Cichocki N."/>
            <person name="Veneault-Fourrey C."/>
            <person name="LaButti K."/>
            <person name="Lindquist E.A."/>
            <person name="Lipzen A."/>
            <person name="Lundell T."/>
            <person name="Morin E."/>
            <person name="Murat C."/>
            <person name="Riley R."/>
            <person name="Ohm R."/>
            <person name="Sun H."/>
            <person name="Tunlid A."/>
            <person name="Henrissat B."/>
            <person name="Grigoriev I.V."/>
            <person name="Hibbett D.S."/>
            <person name="Martin F."/>
        </authorList>
    </citation>
    <scope>NUCLEOTIDE SEQUENCE [LARGE SCALE GENOMIC DNA]</scope>
    <source>
        <strain evidence="3">Ve08.2h10</strain>
    </source>
</reference>
<dbReference type="InParanoid" id="A0A0D0E191"/>
<evidence type="ECO:0000313" key="3">
    <source>
        <dbReference type="Proteomes" id="UP000054538"/>
    </source>
</evidence>
<reference evidence="2 3" key="1">
    <citation type="submission" date="2014-04" db="EMBL/GenBank/DDBJ databases">
        <authorList>
            <consortium name="DOE Joint Genome Institute"/>
            <person name="Kuo A."/>
            <person name="Kohler A."/>
            <person name="Jargeat P."/>
            <person name="Nagy L.G."/>
            <person name="Floudas D."/>
            <person name="Copeland A."/>
            <person name="Barry K.W."/>
            <person name="Cichocki N."/>
            <person name="Veneault-Fourrey C."/>
            <person name="LaButti K."/>
            <person name="Lindquist E.A."/>
            <person name="Lipzen A."/>
            <person name="Lundell T."/>
            <person name="Morin E."/>
            <person name="Murat C."/>
            <person name="Sun H."/>
            <person name="Tunlid A."/>
            <person name="Henrissat B."/>
            <person name="Grigoriev I.V."/>
            <person name="Hibbett D.S."/>
            <person name="Martin F."/>
            <person name="Nordberg H.P."/>
            <person name="Cantor M.N."/>
            <person name="Hua S.X."/>
        </authorList>
    </citation>
    <scope>NUCLEOTIDE SEQUENCE [LARGE SCALE GENOMIC DNA]</scope>
    <source>
        <strain evidence="2 3">Ve08.2h10</strain>
    </source>
</reference>
<keyword evidence="1" id="KW-0472">Membrane</keyword>
<feature type="transmembrane region" description="Helical" evidence="1">
    <location>
        <begin position="44"/>
        <end position="62"/>
    </location>
</feature>
<accession>A0A0D0E191</accession>
<keyword evidence="1" id="KW-1133">Transmembrane helix</keyword>
<protein>
    <submittedName>
        <fullName evidence="2">Unplaced genomic scaffold scaffold_111, whole genome shotgun sequence</fullName>
    </submittedName>
</protein>
<keyword evidence="1" id="KW-0812">Transmembrane</keyword>
<dbReference type="Proteomes" id="UP000054538">
    <property type="component" value="Unassembled WGS sequence"/>
</dbReference>
<name>A0A0D0E191_9AGAM</name>
<evidence type="ECO:0000256" key="1">
    <source>
        <dbReference type="SAM" id="Phobius"/>
    </source>
</evidence>
<gene>
    <name evidence="2" type="ORF">PAXRUDRAFT_824876</name>
</gene>